<organism evidence="2 3">
    <name type="scientific">Microbulbifer harenosus</name>
    <dbReference type="NCBI Taxonomy" id="2576840"/>
    <lineage>
        <taxon>Bacteria</taxon>
        <taxon>Pseudomonadati</taxon>
        <taxon>Pseudomonadota</taxon>
        <taxon>Gammaproteobacteria</taxon>
        <taxon>Cellvibrionales</taxon>
        <taxon>Microbulbiferaceae</taxon>
        <taxon>Microbulbifer</taxon>
    </lineage>
</organism>
<evidence type="ECO:0008006" key="4">
    <source>
        <dbReference type="Google" id="ProtNLM"/>
    </source>
</evidence>
<dbReference type="Proteomes" id="UP000306791">
    <property type="component" value="Unassembled WGS sequence"/>
</dbReference>
<dbReference type="InterPro" id="IPR024096">
    <property type="entry name" value="NO_sig/Golgi_transp_ligand-bd"/>
</dbReference>
<gene>
    <name evidence="2" type="ORF">FDY93_01290</name>
</gene>
<feature type="compositionally biased region" description="Polar residues" evidence="1">
    <location>
        <begin position="114"/>
        <end position="123"/>
    </location>
</feature>
<protein>
    <recommendedName>
        <fullName evidence="4">4-vinyl reductase 4VR domain-containing protein</fullName>
    </recommendedName>
</protein>
<feature type="region of interest" description="Disordered" evidence="1">
    <location>
        <begin position="80"/>
        <end position="123"/>
    </location>
</feature>
<dbReference type="RefSeq" id="WP_138233946.1">
    <property type="nucleotide sequence ID" value="NZ_CP185860.1"/>
</dbReference>
<accession>A0ABY2UM39</accession>
<feature type="compositionally biased region" description="Polar residues" evidence="1">
    <location>
        <begin position="92"/>
        <end position="102"/>
    </location>
</feature>
<evidence type="ECO:0000313" key="2">
    <source>
        <dbReference type="EMBL" id="TLM79538.1"/>
    </source>
</evidence>
<evidence type="ECO:0000313" key="3">
    <source>
        <dbReference type="Proteomes" id="UP000306791"/>
    </source>
</evidence>
<reference evidence="2 3" key="1">
    <citation type="submission" date="2019-05" db="EMBL/GenBank/DDBJ databases">
        <title>Microbulbifer harenosus sp. nov., an alginate-degrading bacterium isolated from coastal sand.</title>
        <authorList>
            <person name="Huang H."/>
            <person name="Mo K."/>
            <person name="Bao S."/>
        </authorList>
    </citation>
    <scope>NUCLEOTIDE SEQUENCE [LARGE SCALE GENOMIC DNA]</scope>
    <source>
        <strain evidence="2 3">HB161719</strain>
    </source>
</reference>
<comment type="caution">
    <text evidence="2">The sequence shown here is derived from an EMBL/GenBank/DDBJ whole genome shotgun (WGS) entry which is preliminary data.</text>
</comment>
<dbReference type="SUPFAM" id="SSF111126">
    <property type="entry name" value="Ligand-binding domain in the NO signalling and Golgi transport"/>
    <property type="match status" value="1"/>
</dbReference>
<dbReference type="EMBL" id="VANI01000002">
    <property type="protein sequence ID" value="TLM79538.1"/>
    <property type="molecule type" value="Genomic_DNA"/>
</dbReference>
<keyword evidence="3" id="KW-1185">Reference proteome</keyword>
<evidence type="ECO:0000256" key="1">
    <source>
        <dbReference type="SAM" id="MobiDB-lite"/>
    </source>
</evidence>
<name>A0ABY2UM39_9GAMM</name>
<dbReference type="Gene3D" id="3.30.1380.20">
    <property type="entry name" value="Trafficking protein particle complex subunit 3"/>
    <property type="match status" value="1"/>
</dbReference>
<sequence>MEVEVTVYSDRKDGLLRAMGTVVIGCGFTLLRQRMLPTPNGIELWLNLKGEQGRLLELEDQLSSHPLVTGFEANHLPTASAHTPAARPTGALSHTTPGNTQAYRKAGSTPPSPKITSTGNGKRNTVAVPATDIIEAALPSLARSYPRIFPQLLDLRDQIAEDQWGVSLKFIGIRVGAWVYKRDYALGGQLDLKSAMRHIALPAMKTLLPTEAHDYAIHVKNNPFCMPGSRCRNGEFFCGFLQGLLQDSGGSGRVVVREIECRSEGQKECVFEVVD</sequence>
<proteinExistence type="predicted"/>